<name>A0ABY6K162_9ARAC</name>
<dbReference type="PANTHER" id="PTHR13124">
    <property type="entry name" value="39S RIBOSOMAL PROTEIN L46, MITOCHONDRIAL PRECURSOR-RELATED"/>
    <property type="match status" value="1"/>
</dbReference>
<sequence>MHRKKAEAAKHAKDLDVTATPVQTAQDYEDACEAELKTFTPASRITVGVSCVIQNILSCEESTTVRVCGVEADLKNDQRSLNRALDRPLVLVVRQKLGKEQHWLLPQAVHCWSQETGLRETAERALMQLCGPHLSAQTLGNAPFGFYKYKYPKAMRADTSAIGAKVSLRYTFGILLENVLVKLMSCYSGREDGVGGFE</sequence>
<dbReference type="PANTHER" id="PTHR13124:SF12">
    <property type="entry name" value="LARGE RIBOSOMAL SUBUNIT PROTEIN ML46"/>
    <property type="match status" value="1"/>
</dbReference>
<organism evidence="1 2">
    <name type="scientific">Cordylochernes scorpioides</name>
    <dbReference type="NCBI Taxonomy" id="51811"/>
    <lineage>
        <taxon>Eukaryota</taxon>
        <taxon>Metazoa</taxon>
        <taxon>Ecdysozoa</taxon>
        <taxon>Arthropoda</taxon>
        <taxon>Chelicerata</taxon>
        <taxon>Arachnida</taxon>
        <taxon>Pseudoscorpiones</taxon>
        <taxon>Cheliferoidea</taxon>
        <taxon>Chernetidae</taxon>
        <taxon>Cordylochernes</taxon>
    </lineage>
</organism>
<evidence type="ECO:0000313" key="1">
    <source>
        <dbReference type="EMBL" id="UYV62639.1"/>
    </source>
</evidence>
<dbReference type="EMBL" id="CP092864">
    <property type="protein sequence ID" value="UYV62639.1"/>
    <property type="molecule type" value="Genomic_DNA"/>
</dbReference>
<dbReference type="Gene3D" id="3.90.79.10">
    <property type="entry name" value="Nucleoside Triphosphate Pyrophosphohydrolase"/>
    <property type="match status" value="1"/>
</dbReference>
<protein>
    <submittedName>
        <fullName evidence="1">DBR1</fullName>
    </submittedName>
</protein>
<dbReference type="InterPro" id="IPR040008">
    <property type="entry name" value="Ribosomal_mL46"/>
</dbReference>
<keyword evidence="2" id="KW-1185">Reference proteome</keyword>
<reference evidence="1 2" key="1">
    <citation type="submission" date="2022-01" db="EMBL/GenBank/DDBJ databases">
        <title>A chromosomal length assembly of Cordylochernes scorpioides.</title>
        <authorList>
            <person name="Zeh D."/>
            <person name="Zeh J."/>
        </authorList>
    </citation>
    <scope>NUCLEOTIDE SEQUENCE [LARGE SCALE GENOMIC DNA]</scope>
    <source>
        <strain evidence="1">IN4F17</strain>
        <tissue evidence="1">Whole Body</tissue>
    </source>
</reference>
<evidence type="ECO:0000313" key="2">
    <source>
        <dbReference type="Proteomes" id="UP001235939"/>
    </source>
</evidence>
<dbReference type="Proteomes" id="UP001235939">
    <property type="component" value="Chromosome 02"/>
</dbReference>
<proteinExistence type="predicted"/>
<accession>A0ABY6K162</accession>
<gene>
    <name evidence="1" type="ORF">LAZ67_2001388</name>
</gene>